<evidence type="ECO:0000256" key="1">
    <source>
        <dbReference type="SAM" id="MobiDB-lite"/>
    </source>
</evidence>
<dbReference type="Gene3D" id="1.10.287.1080">
    <property type="entry name" value="MazG-like"/>
    <property type="match status" value="1"/>
</dbReference>
<gene>
    <name evidence="2" type="ORF">CPT_Seuss80</name>
</gene>
<dbReference type="Proteomes" id="UP000221339">
    <property type="component" value="Segment"/>
</dbReference>
<feature type="region of interest" description="Disordered" evidence="1">
    <location>
        <begin position="1"/>
        <end position="26"/>
    </location>
</feature>
<accession>A0A0K1LM76</accession>
<keyword evidence="3" id="KW-1185">Reference proteome</keyword>
<dbReference type="SUPFAM" id="SSF101386">
    <property type="entry name" value="all-alpha NTP pyrophosphatases"/>
    <property type="match status" value="1"/>
</dbReference>
<reference evidence="2 3" key="1">
    <citation type="journal article" date="2015" name="Genome Announc.">
        <title>Complete Genome Sequence of Caulobacter crescentus Siphophage Seuss.</title>
        <authorList>
            <person name="Sloan J.M."/>
            <person name="Keene J.L."/>
            <person name="Cahill J.L."/>
            <person name="Rasche E.S."/>
            <person name="Kuty Everett G.F."/>
        </authorList>
    </citation>
    <scope>NUCLEOTIDE SEQUENCE [LARGE SCALE GENOMIC DNA]</scope>
</reference>
<proteinExistence type="predicted"/>
<organism evidence="2 3">
    <name type="scientific">Caulobacter phage Seuss</name>
    <dbReference type="NCBI Taxonomy" id="1675601"/>
    <lineage>
        <taxon>Viruses</taxon>
        <taxon>Duplodnaviria</taxon>
        <taxon>Heunggongvirae</taxon>
        <taxon>Uroviricota</taxon>
        <taxon>Caudoviricetes</taxon>
        <taxon>Seussvirus</taxon>
        <taxon>Seussvirus seuss</taxon>
    </lineage>
</organism>
<name>A0A0K1LM76_9CAUD</name>
<sequence>MSASTGRLSRHQPEIQDPNWGRRHGRSGSPISIVHMDFSEIELKVIAHLKLKHTEVFPMNDKTFNYQALALRTNSPNYNLATVPVGTLARALNQARQLLGDRKTMDQIKRHVFYGTELPADLPTGPDSIIHLDAVPRDVFHAVIGIATEVGELIDQIFEALFEGATLDVEHIKEELGDIAWYRAIGLAAVGSTPEENDRANIAKLMKRFPDKYDDDLVLNRNLAAEREALQGFTGVLMNPKIIEYGPAHVRVQGDLYQDAKQRFADGHNVTTSRVNTVTHDPQTGLLSIQTDSSSRYEIRDAGEEFANKLIAAVGAMPEGFVADPTGD</sequence>
<protein>
    <submittedName>
        <fullName evidence="2">Nucleotide pyrophosphohydrolase</fullName>
    </submittedName>
</protein>
<evidence type="ECO:0000313" key="2">
    <source>
        <dbReference type="EMBL" id="AKU43606.1"/>
    </source>
</evidence>
<keyword evidence="2" id="KW-0378">Hydrolase</keyword>
<dbReference type="EMBL" id="KT001914">
    <property type="protein sequence ID" value="AKU43606.1"/>
    <property type="molecule type" value="Genomic_DNA"/>
</dbReference>
<evidence type="ECO:0000313" key="3">
    <source>
        <dbReference type="Proteomes" id="UP000221339"/>
    </source>
</evidence>
<dbReference type="GO" id="GO:0016787">
    <property type="term" value="F:hydrolase activity"/>
    <property type="evidence" value="ECO:0007669"/>
    <property type="project" value="UniProtKB-KW"/>
</dbReference>